<dbReference type="InParanoid" id="A0A3N4LTZ8"/>
<accession>A0A3N4LTZ8</accession>
<sequence>MKHTAALFPANATPGIPLAAVGAPLPARLPNPPYVGYWALGVAAIGAAQWHHMEWNHHLPLAAGAVRKVDVCERMDNT</sequence>
<reference evidence="1 2" key="1">
    <citation type="journal article" date="2018" name="Nat. Ecol. Evol.">
        <title>Pezizomycetes genomes reveal the molecular basis of ectomycorrhizal truffle lifestyle.</title>
        <authorList>
            <person name="Murat C."/>
            <person name="Payen T."/>
            <person name="Noel B."/>
            <person name="Kuo A."/>
            <person name="Morin E."/>
            <person name="Chen J."/>
            <person name="Kohler A."/>
            <person name="Krizsan K."/>
            <person name="Balestrini R."/>
            <person name="Da Silva C."/>
            <person name="Montanini B."/>
            <person name="Hainaut M."/>
            <person name="Levati E."/>
            <person name="Barry K.W."/>
            <person name="Belfiori B."/>
            <person name="Cichocki N."/>
            <person name="Clum A."/>
            <person name="Dockter R.B."/>
            <person name="Fauchery L."/>
            <person name="Guy J."/>
            <person name="Iotti M."/>
            <person name="Le Tacon F."/>
            <person name="Lindquist E.A."/>
            <person name="Lipzen A."/>
            <person name="Malagnac F."/>
            <person name="Mello A."/>
            <person name="Molinier V."/>
            <person name="Miyauchi S."/>
            <person name="Poulain J."/>
            <person name="Riccioni C."/>
            <person name="Rubini A."/>
            <person name="Sitrit Y."/>
            <person name="Splivallo R."/>
            <person name="Traeger S."/>
            <person name="Wang M."/>
            <person name="Zifcakova L."/>
            <person name="Wipf D."/>
            <person name="Zambonelli A."/>
            <person name="Paolocci F."/>
            <person name="Nowrousian M."/>
            <person name="Ottonello S."/>
            <person name="Baldrian P."/>
            <person name="Spatafora J.W."/>
            <person name="Henrissat B."/>
            <person name="Nagy L.G."/>
            <person name="Aury J.M."/>
            <person name="Wincker P."/>
            <person name="Grigoriev I.V."/>
            <person name="Bonfante P."/>
            <person name="Martin F.M."/>
        </authorList>
    </citation>
    <scope>NUCLEOTIDE SEQUENCE [LARGE SCALE GENOMIC DNA]</scope>
    <source>
        <strain evidence="1 2">ATCC MYA-4762</strain>
    </source>
</reference>
<dbReference type="OrthoDB" id="2305124at2759"/>
<dbReference type="Proteomes" id="UP000267821">
    <property type="component" value="Unassembled WGS sequence"/>
</dbReference>
<gene>
    <name evidence="1" type="ORF">L211DRAFT_840680</name>
</gene>
<keyword evidence="2" id="KW-1185">Reference proteome</keyword>
<organism evidence="1 2">
    <name type="scientific">Terfezia boudieri ATCC MYA-4762</name>
    <dbReference type="NCBI Taxonomy" id="1051890"/>
    <lineage>
        <taxon>Eukaryota</taxon>
        <taxon>Fungi</taxon>
        <taxon>Dikarya</taxon>
        <taxon>Ascomycota</taxon>
        <taxon>Pezizomycotina</taxon>
        <taxon>Pezizomycetes</taxon>
        <taxon>Pezizales</taxon>
        <taxon>Pezizaceae</taxon>
        <taxon>Terfezia</taxon>
    </lineage>
</organism>
<evidence type="ECO:0000313" key="1">
    <source>
        <dbReference type="EMBL" id="RPB21485.1"/>
    </source>
</evidence>
<dbReference type="AlphaFoldDB" id="A0A3N4LTZ8"/>
<dbReference type="EMBL" id="ML121559">
    <property type="protein sequence ID" value="RPB21485.1"/>
    <property type="molecule type" value="Genomic_DNA"/>
</dbReference>
<proteinExistence type="predicted"/>
<evidence type="ECO:0000313" key="2">
    <source>
        <dbReference type="Proteomes" id="UP000267821"/>
    </source>
</evidence>
<name>A0A3N4LTZ8_9PEZI</name>
<protein>
    <submittedName>
        <fullName evidence="1">Uncharacterized protein</fullName>
    </submittedName>
</protein>